<dbReference type="InterPro" id="IPR006652">
    <property type="entry name" value="Kelch_1"/>
</dbReference>
<keyword evidence="5" id="KW-1185">Reference proteome</keyword>
<dbReference type="SMART" id="SM00612">
    <property type="entry name" value="Kelch"/>
    <property type="match status" value="6"/>
</dbReference>
<dbReference type="PRINTS" id="PR00501">
    <property type="entry name" value="KELCHREPEAT"/>
</dbReference>
<evidence type="ECO:0000313" key="4">
    <source>
        <dbReference type="EMBL" id="EFN59999.1"/>
    </source>
</evidence>
<name>E1Z2H4_CHLVA</name>
<dbReference type="InterPro" id="IPR011705">
    <property type="entry name" value="BACK"/>
</dbReference>
<keyword evidence="1" id="KW-0880">Kelch repeat</keyword>
<reference evidence="4 5" key="1">
    <citation type="journal article" date="2010" name="Plant Cell">
        <title>The Chlorella variabilis NC64A genome reveals adaptation to photosymbiosis, coevolution with viruses, and cryptic sex.</title>
        <authorList>
            <person name="Blanc G."/>
            <person name="Duncan G."/>
            <person name="Agarkova I."/>
            <person name="Borodovsky M."/>
            <person name="Gurnon J."/>
            <person name="Kuo A."/>
            <person name="Lindquist E."/>
            <person name="Lucas S."/>
            <person name="Pangilinan J."/>
            <person name="Polle J."/>
            <person name="Salamov A."/>
            <person name="Terry A."/>
            <person name="Yamada T."/>
            <person name="Dunigan D.D."/>
            <person name="Grigoriev I.V."/>
            <person name="Claverie J.M."/>
            <person name="Van Etten J.L."/>
        </authorList>
    </citation>
    <scope>NUCLEOTIDE SEQUENCE [LARGE SCALE GENOMIC DNA]</scope>
    <source>
        <strain evidence="4 5">NC64A</strain>
    </source>
</reference>
<dbReference type="InterPro" id="IPR015915">
    <property type="entry name" value="Kelch-typ_b-propeller"/>
</dbReference>
<protein>
    <recommendedName>
        <fullName evidence="3">BACK domain-containing protein</fullName>
    </recommendedName>
</protein>
<feature type="domain" description="BACK" evidence="3">
    <location>
        <begin position="80"/>
        <end position="151"/>
    </location>
</feature>
<dbReference type="RefSeq" id="XP_005852101.1">
    <property type="nucleotide sequence ID" value="XM_005852039.1"/>
</dbReference>
<dbReference type="STRING" id="554065.E1Z2H4"/>
<dbReference type="AlphaFoldDB" id="E1Z2H4"/>
<dbReference type="GeneID" id="17359013"/>
<dbReference type="Gene3D" id="2.120.10.80">
    <property type="entry name" value="Kelch-type beta propeller"/>
    <property type="match status" value="2"/>
</dbReference>
<dbReference type="Gene3D" id="1.25.40.420">
    <property type="match status" value="1"/>
</dbReference>
<dbReference type="EMBL" id="GL433835">
    <property type="protein sequence ID" value="EFN59999.1"/>
    <property type="molecule type" value="Genomic_DNA"/>
</dbReference>
<evidence type="ECO:0000259" key="3">
    <source>
        <dbReference type="Pfam" id="PF07707"/>
    </source>
</evidence>
<organism evidence="5">
    <name type="scientific">Chlorella variabilis</name>
    <name type="common">Green alga</name>
    <dbReference type="NCBI Taxonomy" id="554065"/>
    <lineage>
        <taxon>Eukaryota</taxon>
        <taxon>Viridiplantae</taxon>
        <taxon>Chlorophyta</taxon>
        <taxon>core chlorophytes</taxon>
        <taxon>Trebouxiophyceae</taxon>
        <taxon>Chlorellales</taxon>
        <taxon>Chlorellaceae</taxon>
        <taxon>Chlorella clade</taxon>
        <taxon>Chlorella</taxon>
    </lineage>
</organism>
<dbReference type="Pfam" id="PF07707">
    <property type="entry name" value="BACK"/>
    <property type="match status" value="1"/>
</dbReference>
<dbReference type="KEGG" id="cvr:CHLNCDRAFT_133157"/>
<dbReference type="SUPFAM" id="SSF117281">
    <property type="entry name" value="Kelch motif"/>
    <property type="match status" value="2"/>
</dbReference>
<evidence type="ECO:0000256" key="2">
    <source>
        <dbReference type="ARBA" id="ARBA00022737"/>
    </source>
</evidence>
<dbReference type="eggNOG" id="KOG4441">
    <property type="taxonomic scope" value="Eukaryota"/>
</dbReference>
<sequence>MHGSPSSQLSVELDRNSGLYTLWLEGSLVVLAAASRFFRALFTGAWQPPTPRHAEGGCGGGASGGGGSGLQRWTLGGARFFEGHFCQLLGGEEAASIAALPPDLLRQLLASDGLNIGCELDVARAALLWAGADPAPRAPLLLDLLPAARMPPARLAEEAARCGLLAGGAACLQPPPAEQQEAAQRQQQQVQQPQAWQPGCEGELGQAFLHACQQLQHSAAAAAAANEPPPAFRPRLSCATGLMMAGGLDDGWRPLRTVELYDPQRDSWQAGPLMPAPCSFAAAAMLGGEAYVVEGAAHAPSVLAFDRQQRRWRHCAGLATPRVNMAVAAMEEQLYVLGGRAGIGKGAAVLQAVEVFCPAADAWRAAPPMACPRTSLAAAALGGRLYAVGGQDTRSTHASVEVFEPGAGRWVTLGAAMQHPRKYLGLAAAGGRLVAVGGMTGARMRLPAAEALDPREGRWAALPPMSVARSSAGVAALHECVYVVGGNVGMNINENHAGVEAWVPAAGRWRHCAPISHGRSGLSVAPF</sequence>
<evidence type="ECO:0000256" key="1">
    <source>
        <dbReference type="ARBA" id="ARBA00022441"/>
    </source>
</evidence>
<dbReference type="Pfam" id="PF24681">
    <property type="entry name" value="Kelch_KLHDC2_KLHL20_DRC7"/>
    <property type="match status" value="1"/>
</dbReference>
<dbReference type="PANTHER" id="PTHR45632">
    <property type="entry name" value="LD33804P"/>
    <property type="match status" value="1"/>
</dbReference>
<proteinExistence type="predicted"/>
<dbReference type="InParanoid" id="E1Z2H4"/>
<dbReference type="PANTHER" id="PTHR45632:SF3">
    <property type="entry name" value="KELCH-LIKE PROTEIN 32"/>
    <property type="match status" value="1"/>
</dbReference>
<gene>
    <name evidence="4" type="ORF">CHLNCDRAFT_133157</name>
</gene>
<dbReference type="OrthoDB" id="45365at2759"/>
<evidence type="ECO:0000313" key="5">
    <source>
        <dbReference type="Proteomes" id="UP000008141"/>
    </source>
</evidence>
<keyword evidence="2" id="KW-0677">Repeat</keyword>
<accession>E1Z2H4</accession>
<dbReference type="Proteomes" id="UP000008141">
    <property type="component" value="Unassembled WGS sequence"/>
</dbReference>